<dbReference type="SUPFAM" id="SSF53474">
    <property type="entry name" value="alpha/beta-Hydrolases"/>
    <property type="match status" value="1"/>
</dbReference>
<dbReference type="Gene3D" id="3.40.50.1820">
    <property type="entry name" value="alpha/beta hydrolase"/>
    <property type="match status" value="1"/>
</dbReference>
<reference evidence="2 3" key="1">
    <citation type="submission" date="2021-04" db="EMBL/GenBank/DDBJ databases">
        <title>Whole genome sequence of Jiella sp. KSK16Y-1.</title>
        <authorList>
            <person name="Tuo L."/>
        </authorList>
    </citation>
    <scope>NUCLEOTIDE SEQUENCE [LARGE SCALE GENOMIC DNA]</scope>
    <source>
        <strain evidence="2 3">KSK16Y-1</strain>
    </source>
</reference>
<evidence type="ECO:0000313" key="2">
    <source>
        <dbReference type="EMBL" id="MBP0617029.1"/>
    </source>
</evidence>
<organism evidence="2 3">
    <name type="scientific">Jiella mangrovi</name>
    <dbReference type="NCBI Taxonomy" id="2821407"/>
    <lineage>
        <taxon>Bacteria</taxon>
        <taxon>Pseudomonadati</taxon>
        <taxon>Pseudomonadota</taxon>
        <taxon>Alphaproteobacteria</taxon>
        <taxon>Hyphomicrobiales</taxon>
        <taxon>Aurantimonadaceae</taxon>
        <taxon>Jiella</taxon>
    </lineage>
</organism>
<comment type="caution">
    <text evidence="2">The sequence shown here is derived from an EMBL/GenBank/DDBJ whole genome shotgun (WGS) entry which is preliminary data.</text>
</comment>
<gene>
    <name evidence="2" type="ORF">J6595_15685</name>
</gene>
<dbReference type="Proteomes" id="UP000678276">
    <property type="component" value="Unassembled WGS sequence"/>
</dbReference>
<keyword evidence="3" id="KW-1185">Reference proteome</keyword>
<name>A0ABS4BLH9_9HYPH</name>
<accession>A0ABS4BLH9</accession>
<dbReference type="Pfam" id="PF12146">
    <property type="entry name" value="Hydrolase_4"/>
    <property type="match status" value="1"/>
</dbReference>
<protein>
    <submittedName>
        <fullName evidence="2">Alpha/beta hydrolase</fullName>
    </submittedName>
</protein>
<dbReference type="InterPro" id="IPR051044">
    <property type="entry name" value="MAG_DAG_Lipase"/>
</dbReference>
<dbReference type="EMBL" id="JAGJCF010000013">
    <property type="protein sequence ID" value="MBP0617029.1"/>
    <property type="molecule type" value="Genomic_DNA"/>
</dbReference>
<evidence type="ECO:0000313" key="3">
    <source>
        <dbReference type="Proteomes" id="UP000678276"/>
    </source>
</evidence>
<proteinExistence type="predicted"/>
<dbReference type="GO" id="GO:0016787">
    <property type="term" value="F:hydrolase activity"/>
    <property type="evidence" value="ECO:0007669"/>
    <property type="project" value="UniProtKB-KW"/>
</dbReference>
<sequence length="305" mass="32877">MSEAQAEPRGIVLVFHGLAEHAGCYGRFAGELSQAGFHVLAHDHRGHGSTVAADAPLRRFAGTGGAEKVLKDCRAVHLHANELFGDLPLVVFGHSLGAMIALNYGERFGRDLSGLCVWNADFAHGLERRLGRIALKAEKALKGSDVASDLSRRFTFDAWAKSVSPRRTPFDWLSHDEAEVDKYMSDPLCGFTPTVSMMEDIARLVFEAGSKPGLSLVPSDLPLHILGGSEDPATRNGKAIVELADELSRLDCDRIESLVIPGARHATLIETETYRRPAMESLLAFLDRAVAHPGPVTSSGMGVSS</sequence>
<evidence type="ECO:0000259" key="1">
    <source>
        <dbReference type="Pfam" id="PF12146"/>
    </source>
</evidence>
<dbReference type="InterPro" id="IPR022742">
    <property type="entry name" value="Hydrolase_4"/>
</dbReference>
<dbReference type="PANTHER" id="PTHR11614">
    <property type="entry name" value="PHOSPHOLIPASE-RELATED"/>
    <property type="match status" value="1"/>
</dbReference>
<keyword evidence="2" id="KW-0378">Hydrolase</keyword>
<feature type="domain" description="Serine aminopeptidase S33" evidence="1">
    <location>
        <begin position="7"/>
        <end position="272"/>
    </location>
</feature>
<dbReference type="InterPro" id="IPR029058">
    <property type="entry name" value="AB_hydrolase_fold"/>
</dbReference>